<comment type="catalytic activity">
    <reaction evidence="7 8">
        <text>UDP-N-acetyl-alpha-D-muramoyl-L-alanine + D-glutamate + ATP = UDP-N-acetyl-alpha-D-muramoyl-L-alanyl-D-glutamate + ADP + phosphate + H(+)</text>
        <dbReference type="Rhea" id="RHEA:16429"/>
        <dbReference type="ChEBI" id="CHEBI:15378"/>
        <dbReference type="ChEBI" id="CHEBI:29986"/>
        <dbReference type="ChEBI" id="CHEBI:30616"/>
        <dbReference type="ChEBI" id="CHEBI:43474"/>
        <dbReference type="ChEBI" id="CHEBI:83898"/>
        <dbReference type="ChEBI" id="CHEBI:83900"/>
        <dbReference type="ChEBI" id="CHEBI:456216"/>
        <dbReference type="EC" id="6.3.2.9"/>
    </reaction>
</comment>
<dbReference type="GO" id="GO:0008764">
    <property type="term" value="F:UDP-N-acetylmuramoylalanine-D-glutamate ligase activity"/>
    <property type="evidence" value="ECO:0007669"/>
    <property type="project" value="UniProtKB-EC"/>
</dbReference>
<protein>
    <recommendedName>
        <fullName evidence="7 8">UDP-N-acetylmuramoylalanine--D-glutamate ligase</fullName>
        <ecNumber evidence="7 8">6.3.2.9</ecNumber>
    </recommendedName>
    <alternativeName>
        <fullName evidence="7">D-glutamic acid-adding enzyme</fullName>
    </alternativeName>
    <alternativeName>
        <fullName evidence="7">UDP-N-acetylmuramoyl-L-alanyl-D-glutamate synthetase</fullName>
    </alternativeName>
</protein>
<evidence type="ECO:0000256" key="7">
    <source>
        <dbReference type="HAMAP-Rule" id="MF_00639"/>
    </source>
</evidence>
<dbReference type="Gene3D" id="3.40.50.720">
    <property type="entry name" value="NAD(P)-binding Rossmann-like Domain"/>
    <property type="match status" value="1"/>
</dbReference>
<comment type="caution">
    <text evidence="11">The sequence shown here is derived from an EMBL/GenBank/DDBJ whole genome shotgun (WGS) entry which is preliminary data.</text>
</comment>
<evidence type="ECO:0000313" key="12">
    <source>
        <dbReference type="Proteomes" id="UP001597440"/>
    </source>
</evidence>
<evidence type="ECO:0000256" key="4">
    <source>
        <dbReference type="ARBA" id="ARBA00022598"/>
    </source>
</evidence>
<evidence type="ECO:0000313" key="11">
    <source>
        <dbReference type="EMBL" id="MFD2553012.1"/>
    </source>
</evidence>
<dbReference type="EMBL" id="JBHULD010000002">
    <property type="protein sequence ID" value="MFD2553012.1"/>
    <property type="molecule type" value="Genomic_DNA"/>
</dbReference>
<dbReference type="NCBIfam" id="TIGR01087">
    <property type="entry name" value="murD"/>
    <property type="match status" value="1"/>
</dbReference>
<keyword evidence="7 8" id="KW-0133">Cell shape</keyword>
<dbReference type="Pfam" id="PF02875">
    <property type="entry name" value="Mur_ligase_C"/>
    <property type="match status" value="1"/>
</dbReference>
<dbReference type="HAMAP" id="MF_00639">
    <property type="entry name" value="MurD"/>
    <property type="match status" value="1"/>
</dbReference>
<accession>A0ABW5KVN7</accession>
<dbReference type="InterPro" id="IPR036615">
    <property type="entry name" value="Mur_ligase_C_dom_sf"/>
</dbReference>
<feature type="domain" description="Mur ligase C-terminal" evidence="9">
    <location>
        <begin position="321"/>
        <end position="434"/>
    </location>
</feature>
<gene>
    <name evidence="7 11" type="primary">murD</name>
    <name evidence="11" type="ORF">ACFSQW_01325</name>
</gene>
<proteinExistence type="inferred from homology"/>
<keyword evidence="11" id="KW-0808">Transferase</keyword>
<dbReference type="Proteomes" id="UP001597440">
    <property type="component" value="Unassembled WGS sequence"/>
</dbReference>
<keyword evidence="7 8" id="KW-0131">Cell cycle</keyword>
<dbReference type="Gene3D" id="3.90.190.20">
    <property type="entry name" value="Mur ligase, C-terminal domain"/>
    <property type="match status" value="1"/>
</dbReference>
<dbReference type="Pfam" id="PF08245">
    <property type="entry name" value="Mur_ligase_M"/>
    <property type="match status" value="1"/>
</dbReference>
<dbReference type="SUPFAM" id="SSF53623">
    <property type="entry name" value="MurD-like peptide ligases, catalytic domain"/>
    <property type="match status" value="1"/>
</dbReference>
<evidence type="ECO:0000256" key="1">
    <source>
        <dbReference type="ARBA" id="ARBA00004496"/>
    </source>
</evidence>
<dbReference type="InterPro" id="IPR004101">
    <property type="entry name" value="Mur_ligase_C"/>
</dbReference>
<dbReference type="RefSeq" id="WP_210356510.1">
    <property type="nucleotide sequence ID" value="NZ_JAEQMU010000011.1"/>
</dbReference>
<keyword evidence="7 8" id="KW-0961">Cell wall biogenesis/degradation</keyword>
<dbReference type="Pfam" id="PF21799">
    <property type="entry name" value="MurD-like_N"/>
    <property type="match status" value="1"/>
</dbReference>
<evidence type="ECO:0000256" key="5">
    <source>
        <dbReference type="ARBA" id="ARBA00022741"/>
    </source>
</evidence>
<dbReference type="GO" id="GO:0016740">
    <property type="term" value="F:transferase activity"/>
    <property type="evidence" value="ECO:0007669"/>
    <property type="project" value="UniProtKB-KW"/>
</dbReference>
<dbReference type="Gene3D" id="3.40.1190.10">
    <property type="entry name" value="Mur-like, catalytic domain"/>
    <property type="match status" value="1"/>
</dbReference>
<keyword evidence="5 7" id="KW-0547">Nucleotide-binding</keyword>
<dbReference type="InterPro" id="IPR036565">
    <property type="entry name" value="Mur-like_cat_sf"/>
</dbReference>
<evidence type="ECO:0000256" key="3">
    <source>
        <dbReference type="ARBA" id="ARBA00022490"/>
    </source>
</evidence>
<dbReference type="SUPFAM" id="SSF51984">
    <property type="entry name" value="MurCD N-terminal domain"/>
    <property type="match status" value="1"/>
</dbReference>
<organism evidence="11 12">
    <name type="scientific">Sphingobacterium tabacisoli</name>
    <dbReference type="NCBI Taxonomy" id="2044855"/>
    <lineage>
        <taxon>Bacteria</taxon>
        <taxon>Pseudomonadati</taxon>
        <taxon>Bacteroidota</taxon>
        <taxon>Sphingobacteriia</taxon>
        <taxon>Sphingobacteriales</taxon>
        <taxon>Sphingobacteriaceae</taxon>
        <taxon>Sphingobacterium</taxon>
    </lineage>
</organism>
<keyword evidence="7 8" id="KW-0132">Cell division</keyword>
<comment type="similarity">
    <text evidence="7">Belongs to the MurCDEF family.</text>
</comment>
<keyword evidence="7 8" id="KW-0573">Peptidoglycan synthesis</keyword>
<evidence type="ECO:0000256" key="6">
    <source>
        <dbReference type="ARBA" id="ARBA00022840"/>
    </source>
</evidence>
<keyword evidence="4 7" id="KW-0436">Ligase</keyword>
<comment type="function">
    <text evidence="7 8">Cell wall formation. Catalyzes the addition of glutamate to the nucleotide precursor UDP-N-acetylmuramoyl-L-alanine (UMA).</text>
</comment>
<evidence type="ECO:0000259" key="10">
    <source>
        <dbReference type="Pfam" id="PF08245"/>
    </source>
</evidence>
<sequence>MANIANTYYPQQGRLVILGAGESGVGAAILGKDKGFDVFVSDLGVIAESYQKQLQDEGITFESGQHTEAAILNADVIVKSPGIPEKAPLIKKLREAGIPLISEIEFAAQYTDARLICITGSNGKSTTTMLTHYMLEKAGLNVGLAGNIGKSFALQVARADFDVYVLEISSFMLDDMYHFRADVAVLLNITPDHLDRYDYKMENYVNSKFRVIQNQTANDFFIYCSDDEETVKALPRFDIKAMMLPMTQEDVVSAGAYLNEKKDLIINIPNREIFAMNIEELSLQGRHNVYNNMASGLVAKVQELRNQTMKESMGSYVNIPHRLEHVAFIGGVNYINDSKATNVNSVWYALESFSPDIVLLLGGVDKGNDYDMLRDLVKQKVKAIICIGKDTSRIHDAFEDEVDVIVNSASMDDAVQIASHLAKKGDTVLLSPACASFDWFKNYEERGDKFKDAVMAL</sequence>
<comment type="pathway">
    <text evidence="2 7 8">Cell wall biogenesis; peptidoglycan biosynthesis.</text>
</comment>
<feature type="binding site" evidence="7">
    <location>
        <begin position="120"/>
        <end position="126"/>
    </location>
    <ligand>
        <name>ATP</name>
        <dbReference type="ChEBI" id="CHEBI:30616"/>
    </ligand>
</feature>
<evidence type="ECO:0000259" key="9">
    <source>
        <dbReference type="Pfam" id="PF02875"/>
    </source>
</evidence>
<feature type="domain" description="Mur ligase central" evidence="10">
    <location>
        <begin position="118"/>
        <end position="298"/>
    </location>
</feature>
<dbReference type="InterPro" id="IPR005762">
    <property type="entry name" value="MurD"/>
</dbReference>
<name>A0ABW5KVN7_9SPHI</name>
<dbReference type="PANTHER" id="PTHR43692">
    <property type="entry name" value="UDP-N-ACETYLMURAMOYLALANINE--D-GLUTAMATE LIGASE"/>
    <property type="match status" value="1"/>
</dbReference>
<dbReference type="PANTHER" id="PTHR43692:SF1">
    <property type="entry name" value="UDP-N-ACETYLMURAMOYLALANINE--D-GLUTAMATE LIGASE"/>
    <property type="match status" value="1"/>
</dbReference>
<reference evidence="12" key="1">
    <citation type="journal article" date="2019" name="Int. J. Syst. Evol. Microbiol.">
        <title>The Global Catalogue of Microorganisms (GCM) 10K type strain sequencing project: providing services to taxonomists for standard genome sequencing and annotation.</title>
        <authorList>
            <consortium name="The Broad Institute Genomics Platform"/>
            <consortium name="The Broad Institute Genome Sequencing Center for Infectious Disease"/>
            <person name="Wu L."/>
            <person name="Ma J."/>
        </authorList>
    </citation>
    <scope>NUCLEOTIDE SEQUENCE [LARGE SCALE GENOMIC DNA]</scope>
    <source>
        <strain evidence="12">KCTC 52298</strain>
    </source>
</reference>
<dbReference type="InterPro" id="IPR013221">
    <property type="entry name" value="Mur_ligase_cen"/>
</dbReference>
<evidence type="ECO:0000256" key="8">
    <source>
        <dbReference type="RuleBase" id="RU003664"/>
    </source>
</evidence>
<comment type="subcellular location">
    <subcellularLocation>
        <location evidence="1 7 8">Cytoplasm</location>
    </subcellularLocation>
</comment>
<keyword evidence="3 7" id="KW-0963">Cytoplasm</keyword>
<evidence type="ECO:0000256" key="2">
    <source>
        <dbReference type="ARBA" id="ARBA00004752"/>
    </source>
</evidence>
<keyword evidence="12" id="KW-1185">Reference proteome</keyword>
<dbReference type="SUPFAM" id="SSF53244">
    <property type="entry name" value="MurD-like peptide ligases, peptide-binding domain"/>
    <property type="match status" value="1"/>
</dbReference>
<keyword evidence="6 7" id="KW-0067">ATP-binding</keyword>
<dbReference type="EC" id="6.3.2.9" evidence="7 8"/>